<dbReference type="Proteomes" id="UP000201613">
    <property type="component" value="Unassembled WGS sequence"/>
</dbReference>
<gene>
    <name evidence="6" type="ORF">LOM8899_03063</name>
</gene>
<dbReference type="Gene3D" id="3.40.630.10">
    <property type="entry name" value="Zn peptidases"/>
    <property type="match status" value="1"/>
</dbReference>
<dbReference type="PANTHER" id="PTHR37326">
    <property type="entry name" value="BLL3975 PROTEIN"/>
    <property type="match status" value="1"/>
</dbReference>
<name>A0A238LHM4_9RHOB</name>
<accession>A0A238LHM4</accession>
<dbReference type="GO" id="GO:0016811">
    <property type="term" value="F:hydrolase activity, acting on carbon-nitrogen (but not peptide) bonds, in linear amides"/>
    <property type="evidence" value="ECO:0007669"/>
    <property type="project" value="InterPro"/>
</dbReference>
<keyword evidence="2" id="KW-0479">Metal-binding</keyword>
<feature type="domain" description="Succinylglutamate desuccinylase/Aspartoacylase catalytic" evidence="5">
    <location>
        <begin position="30"/>
        <end position="214"/>
    </location>
</feature>
<sequence length="311" mass="32349">MSETGLHEIRYTTAWADRPLRVYQLIGTKPGPTLAVIGAVHGDELEGPLTISQLMETIEPAKLSGRLILCPVANPDALAASQRCSPSDGLNLARCFPGDRNGKPTEVLADLISRYVIGPADALIDLHSGGGALDCPIFVGFGDGPETGPAAKAMADAFSAPVVWRHPAPLAPGRTLSEAERIGIPAIYVEAGGGIAPSEHALALYGDGVRRVMASLGMLQTASAASQIDLHVYGSGDLDAAILSPATGLCTCTINLLESVAIGDTCFEISDIDGKLLTTVIAQTSGIAMFLRRSRWVNSGDLLMASAHLDA</sequence>
<evidence type="ECO:0000256" key="4">
    <source>
        <dbReference type="ARBA" id="ARBA00022833"/>
    </source>
</evidence>
<dbReference type="OrthoDB" id="9782876at2"/>
<comment type="cofactor">
    <cofactor evidence="1">
        <name>Zn(2+)</name>
        <dbReference type="ChEBI" id="CHEBI:29105"/>
    </cofactor>
</comment>
<reference evidence="7" key="1">
    <citation type="submission" date="2017-05" db="EMBL/GenBank/DDBJ databases">
        <authorList>
            <person name="Rodrigo-Torres L."/>
            <person name="Arahal R. D."/>
            <person name="Lucena T."/>
        </authorList>
    </citation>
    <scope>NUCLEOTIDE SEQUENCE [LARGE SCALE GENOMIC DNA]</scope>
    <source>
        <strain evidence="7">CECT 8899</strain>
    </source>
</reference>
<dbReference type="InterPro" id="IPR053138">
    <property type="entry name" value="N-alpha-Ac-DABA_deacetylase"/>
</dbReference>
<evidence type="ECO:0000259" key="5">
    <source>
        <dbReference type="Pfam" id="PF24827"/>
    </source>
</evidence>
<evidence type="ECO:0000256" key="3">
    <source>
        <dbReference type="ARBA" id="ARBA00022801"/>
    </source>
</evidence>
<evidence type="ECO:0000256" key="1">
    <source>
        <dbReference type="ARBA" id="ARBA00001947"/>
    </source>
</evidence>
<dbReference type="SUPFAM" id="SSF53187">
    <property type="entry name" value="Zn-dependent exopeptidases"/>
    <property type="match status" value="1"/>
</dbReference>
<dbReference type="EMBL" id="FXZK01000006">
    <property type="protein sequence ID" value="SMY08904.1"/>
    <property type="molecule type" value="Genomic_DNA"/>
</dbReference>
<dbReference type="GO" id="GO:0046872">
    <property type="term" value="F:metal ion binding"/>
    <property type="evidence" value="ECO:0007669"/>
    <property type="project" value="UniProtKB-KW"/>
</dbReference>
<dbReference type="InterPro" id="IPR043795">
    <property type="entry name" value="N-alpha-Ac-DABA-like"/>
</dbReference>
<dbReference type="AlphaFoldDB" id="A0A238LHM4"/>
<dbReference type="GO" id="GO:0016788">
    <property type="term" value="F:hydrolase activity, acting on ester bonds"/>
    <property type="evidence" value="ECO:0007669"/>
    <property type="project" value="InterPro"/>
</dbReference>
<dbReference type="RefSeq" id="WP_093993095.1">
    <property type="nucleotide sequence ID" value="NZ_FXZK01000006.1"/>
</dbReference>
<evidence type="ECO:0000313" key="7">
    <source>
        <dbReference type="Proteomes" id="UP000201613"/>
    </source>
</evidence>
<keyword evidence="4" id="KW-0862">Zinc</keyword>
<organism evidence="6 7">
    <name type="scientific">Flavimaricola marinus</name>
    <dbReference type="NCBI Taxonomy" id="1819565"/>
    <lineage>
        <taxon>Bacteria</taxon>
        <taxon>Pseudomonadati</taxon>
        <taxon>Pseudomonadota</taxon>
        <taxon>Alphaproteobacteria</taxon>
        <taxon>Rhodobacterales</taxon>
        <taxon>Paracoccaceae</taxon>
        <taxon>Flavimaricola</taxon>
    </lineage>
</organism>
<dbReference type="PANTHER" id="PTHR37326:SF1">
    <property type="entry name" value="BLL3975 PROTEIN"/>
    <property type="match status" value="1"/>
</dbReference>
<keyword evidence="3" id="KW-0378">Hydrolase</keyword>
<proteinExistence type="predicted"/>
<evidence type="ECO:0000313" key="6">
    <source>
        <dbReference type="EMBL" id="SMY08904.1"/>
    </source>
</evidence>
<keyword evidence="7" id="KW-1185">Reference proteome</keyword>
<protein>
    <submittedName>
        <fullName evidence="6">Succinylglutamate desuccinylase / Aspartoacylase family protein</fullName>
    </submittedName>
</protein>
<dbReference type="Pfam" id="PF24827">
    <property type="entry name" value="AstE_AspA_cat"/>
    <property type="match status" value="1"/>
</dbReference>
<dbReference type="InterPro" id="IPR055438">
    <property type="entry name" value="AstE_AspA_cat"/>
</dbReference>
<evidence type="ECO:0000256" key="2">
    <source>
        <dbReference type="ARBA" id="ARBA00022723"/>
    </source>
</evidence>
<dbReference type="PIRSF" id="PIRSF039012">
    <property type="entry name" value="ASP"/>
    <property type="match status" value="1"/>
</dbReference>